<sequence length="349" mass="39469">MFSADPSFLTRKDKFTKEELKRAVRGALAAEIDAINYYFQQGDLINDPRLKSAHEDIAKEEMTHFGEFLRMLYEVSPDEFLMINKGWDEASRIIGKVDFPIKIKTGEEEKVKEIEGKSGSNEPTLWAMEGIKSTFRQKVKNVEYGSDTISIAEIDEDEGAISQGGSSFLYHVPYLSLEFRLRDSSPSNWKEIAFNAGKKFSILEDTTLLKAHELSPLKIGGKVSASDWDQPGSILNDVVKAYEYVSKGGFDKVIVMISPTLFSKLFRVVDRTGTYEHEVVRRIGEIVVSPALDREIIVLSPDGFEVAVRKQLKVEFLDKDKEYEIYLISEQISPRPLSRLASCSVVKET</sequence>
<name>A0A6A9QNC7_SULME</name>
<dbReference type="AlphaFoldDB" id="A0A6A9QNC7"/>
<proteinExistence type="predicted"/>
<dbReference type="Proteomes" id="UP000470772">
    <property type="component" value="Unassembled WGS sequence"/>
</dbReference>
<evidence type="ECO:0000313" key="3">
    <source>
        <dbReference type="EMBL" id="MUN30044.1"/>
    </source>
</evidence>
<dbReference type="PANTHER" id="PTHR37165">
    <property type="entry name" value="PEPTIDASE U56 FAMILY"/>
    <property type="match status" value="1"/>
</dbReference>
<evidence type="ECO:0000256" key="1">
    <source>
        <dbReference type="ARBA" id="ARBA00033738"/>
    </source>
</evidence>
<evidence type="ECO:0000256" key="2">
    <source>
        <dbReference type="ARBA" id="ARBA00033787"/>
    </source>
</evidence>
<protein>
    <submittedName>
        <fullName evidence="3">Bacteriocin</fullName>
    </submittedName>
</protein>
<dbReference type="InterPro" id="IPR007544">
    <property type="entry name" value="ENCAP"/>
</dbReference>
<evidence type="ECO:0000313" key="4">
    <source>
        <dbReference type="Proteomes" id="UP000470772"/>
    </source>
</evidence>
<comment type="caution">
    <text evidence="3">The sequence shown here is derived from an EMBL/GenBank/DDBJ whole genome shotgun (WGS) entry which is preliminary data.</text>
</comment>
<dbReference type="InterPro" id="IPR009078">
    <property type="entry name" value="Ferritin-like_SF"/>
</dbReference>
<dbReference type="EMBL" id="WGGD01000005">
    <property type="protein sequence ID" value="MUN30044.1"/>
    <property type="molecule type" value="Genomic_DNA"/>
</dbReference>
<dbReference type="RefSeq" id="WP_156017767.1">
    <property type="nucleotide sequence ID" value="NZ_WGGD01000005.1"/>
</dbReference>
<organism evidence="3 4">
    <name type="scientific">Sulfuracidifex metallicus DSM 6482 = JCM 9184</name>
    <dbReference type="NCBI Taxonomy" id="523847"/>
    <lineage>
        <taxon>Archaea</taxon>
        <taxon>Thermoproteota</taxon>
        <taxon>Thermoprotei</taxon>
        <taxon>Sulfolobales</taxon>
        <taxon>Sulfolobaceae</taxon>
        <taxon>Sulfuracidifex</taxon>
    </lineage>
</organism>
<dbReference type="Pfam" id="PF04454">
    <property type="entry name" value="Linocin_M18"/>
    <property type="match status" value="1"/>
</dbReference>
<dbReference type="SUPFAM" id="SSF47240">
    <property type="entry name" value="Ferritin-like"/>
    <property type="match status" value="1"/>
</dbReference>
<keyword evidence="2" id="KW-1284">Encapsulin nanocompartment</keyword>
<dbReference type="GO" id="GO:0140737">
    <property type="term" value="C:encapsulin nanocompartment"/>
    <property type="evidence" value="ECO:0007669"/>
    <property type="project" value="UniProtKB-SubCell"/>
</dbReference>
<keyword evidence="4" id="KW-1185">Reference proteome</keyword>
<dbReference type="InterPro" id="IPR051429">
    <property type="entry name" value="Encapsulin_nc"/>
</dbReference>
<accession>A0A6A9QNC7</accession>
<dbReference type="PANTHER" id="PTHR37165:SF1">
    <property type="entry name" value="TYPE 1 ENCAPSULIN SHELL PROTEIN"/>
    <property type="match status" value="1"/>
</dbReference>
<gene>
    <name evidence="3" type="ORF">GC250_11520</name>
</gene>
<dbReference type="Gene3D" id="6.10.140.1960">
    <property type="match status" value="1"/>
</dbReference>
<dbReference type="CDD" id="cd00657">
    <property type="entry name" value="Ferritin_like"/>
    <property type="match status" value="1"/>
</dbReference>
<comment type="subcellular location">
    <subcellularLocation>
        <location evidence="1">Encapsulin nanocompartment</location>
    </subcellularLocation>
</comment>
<reference evidence="3 4" key="1">
    <citation type="submission" date="2019-10" db="EMBL/GenBank/DDBJ databases">
        <title>Sequencing and Assembly of Multiple Reported Metal-Biooxidizing Members of the Extremely Thermoacidophilic Archaeal Family Sulfolobaceae.</title>
        <authorList>
            <person name="Counts J.A."/>
            <person name="Kelly R.M."/>
        </authorList>
    </citation>
    <scope>NUCLEOTIDE SEQUENCE [LARGE SCALE GENOMIC DNA]</scope>
    <source>
        <strain evidence="3 4">DSM 6482</strain>
    </source>
</reference>
<dbReference type="Gene3D" id="3.30.2320.10">
    <property type="entry name" value="hypothetical protein PF0899 domain"/>
    <property type="match status" value="1"/>
</dbReference>